<keyword evidence="1" id="KW-0645">Protease</keyword>
<dbReference type="Proteomes" id="UP000321393">
    <property type="component" value="Unassembled WGS sequence"/>
</dbReference>
<proteinExistence type="predicted"/>
<dbReference type="Gene3D" id="3.10.10.10">
    <property type="entry name" value="HIV Type 1 Reverse Transcriptase, subunit A, domain 1"/>
    <property type="match status" value="1"/>
</dbReference>
<dbReference type="SUPFAM" id="SSF56672">
    <property type="entry name" value="DNA/RNA polymerases"/>
    <property type="match status" value="1"/>
</dbReference>
<dbReference type="STRING" id="1194695.A0A5A7TDT8"/>
<dbReference type="EMBL" id="SSTE01016683">
    <property type="protein sequence ID" value="KAA0041128.1"/>
    <property type="molecule type" value="Genomic_DNA"/>
</dbReference>
<dbReference type="PANTHER" id="PTHR15503:SF45">
    <property type="entry name" value="RNA-DIRECTED DNA POLYMERASE HOMOLOG"/>
    <property type="match status" value="1"/>
</dbReference>
<evidence type="ECO:0000313" key="1">
    <source>
        <dbReference type="EMBL" id="KAA0041128.1"/>
    </source>
</evidence>
<sequence>MILYIDWLAANHASIDCSRKKVVLNSFVKTSFKFKEIGIVVLPKVILAIKASKLLNQGTLSILASVVDTKEVEVSLTSELVVRDYPYIFPKELPGLLPHKEIDFSIKLEPSIVPIYKAPYRMALTKLKELTVQLQKLLHKGFIRRSLSPWGAPVFFIKLNKVTVMNKYLPLRIDDLFDQLKRVIVF</sequence>
<reference evidence="1 2" key="1">
    <citation type="submission" date="2019-08" db="EMBL/GenBank/DDBJ databases">
        <title>Draft genome sequences of two oriental melons (Cucumis melo L. var makuwa).</title>
        <authorList>
            <person name="Kwon S.-Y."/>
        </authorList>
    </citation>
    <scope>NUCLEOTIDE SEQUENCE [LARGE SCALE GENOMIC DNA]</scope>
    <source>
        <strain evidence="2">cv. SW 3</strain>
        <tissue evidence="1">Leaf</tissue>
    </source>
</reference>
<accession>A0A5A7TDT8</accession>
<organism evidence="1 2">
    <name type="scientific">Cucumis melo var. makuwa</name>
    <name type="common">Oriental melon</name>
    <dbReference type="NCBI Taxonomy" id="1194695"/>
    <lineage>
        <taxon>Eukaryota</taxon>
        <taxon>Viridiplantae</taxon>
        <taxon>Streptophyta</taxon>
        <taxon>Embryophyta</taxon>
        <taxon>Tracheophyta</taxon>
        <taxon>Spermatophyta</taxon>
        <taxon>Magnoliopsida</taxon>
        <taxon>eudicotyledons</taxon>
        <taxon>Gunneridae</taxon>
        <taxon>Pentapetalae</taxon>
        <taxon>rosids</taxon>
        <taxon>fabids</taxon>
        <taxon>Cucurbitales</taxon>
        <taxon>Cucurbitaceae</taxon>
        <taxon>Benincaseae</taxon>
        <taxon>Cucumis</taxon>
    </lineage>
</organism>
<dbReference type="InterPro" id="IPR043502">
    <property type="entry name" value="DNA/RNA_pol_sf"/>
</dbReference>
<dbReference type="OrthoDB" id="1749844at2759"/>
<dbReference type="PANTHER" id="PTHR15503">
    <property type="entry name" value="LDOC1 RELATED"/>
    <property type="match status" value="1"/>
</dbReference>
<evidence type="ECO:0000313" key="2">
    <source>
        <dbReference type="Proteomes" id="UP000321393"/>
    </source>
</evidence>
<dbReference type="InterPro" id="IPR032567">
    <property type="entry name" value="RTL1-rel"/>
</dbReference>
<gene>
    <name evidence="1" type="ORF">E6C27_scaffold128G00410</name>
</gene>
<dbReference type="GO" id="GO:0008233">
    <property type="term" value="F:peptidase activity"/>
    <property type="evidence" value="ECO:0007669"/>
    <property type="project" value="UniProtKB-KW"/>
</dbReference>
<name>A0A5A7TDT8_CUCMM</name>
<dbReference type="GO" id="GO:0006508">
    <property type="term" value="P:proteolysis"/>
    <property type="evidence" value="ECO:0007669"/>
    <property type="project" value="UniProtKB-KW"/>
</dbReference>
<dbReference type="AlphaFoldDB" id="A0A5A7TDT8"/>
<protein>
    <submittedName>
        <fullName evidence="1">Gag protease polyprotein</fullName>
    </submittedName>
</protein>
<keyword evidence="1" id="KW-0378">Hydrolase</keyword>
<comment type="caution">
    <text evidence="1">The sequence shown here is derived from an EMBL/GenBank/DDBJ whole genome shotgun (WGS) entry which is preliminary data.</text>
</comment>